<dbReference type="PANTHER" id="PTHR43793:SF2">
    <property type="entry name" value="BIFUNCTIONAL PROTEIN HLDE"/>
    <property type="match status" value="1"/>
</dbReference>
<keyword evidence="2 4" id="KW-0548">Nucleotidyltransferase</keyword>
<keyword evidence="1 4" id="KW-0808">Transferase</keyword>
<feature type="domain" description="Cytidyltransferase-like" evidence="3">
    <location>
        <begin position="26"/>
        <end position="152"/>
    </location>
</feature>
<proteinExistence type="predicted"/>
<name>A0A5E6PUK3_PSEFL</name>
<accession>A0A5E6PUK3</accession>
<dbReference type="InterPro" id="IPR014729">
    <property type="entry name" value="Rossmann-like_a/b/a_fold"/>
</dbReference>
<dbReference type="Pfam" id="PF01467">
    <property type="entry name" value="CTP_transf_like"/>
    <property type="match status" value="1"/>
</dbReference>
<dbReference type="InterPro" id="IPR050385">
    <property type="entry name" value="Archaeal_FAD_synthase"/>
</dbReference>
<evidence type="ECO:0000259" key="3">
    <source>
        <dbReference type="Pfam" id="PF01467"/>
    </source>
</evidence>
<dbReference type="Proteomes" id="UP000412311">
    <property type="component" value="Unassembled WGS sequence"/>
</dbReference>
<dbReference type="NCBIfam" id="TIGR00125">
    <property type="entry name" value="cyt_tran_rel"/>
    <property type="match status" value="1"/>
</dbReference>
<dbReference type="AlphaFoldDB" id="A0A5E6PUK3"/>
<gene>
    <name evidence="4" type="primary">hldE_2</name>
    <name evidence="4" type="ORF">PS925_05333</name>
</gene>
<dbReference type="EMBL" id="CABVJG010000021">
    <property type="protein sequence ID" value="VVQ23501.1"/>
    <property type="molecule type" value="Genomic_DNA"/>
</dbReference>
<dbReference type="SUPFAM" id="SSF52374">
    <property type="entry name" value="Nucleotidylyl transferase"/>
    <property type="match status" value="1"/>
</dbReference>
<dbReference type="RefSeq" id="WP_052229445.1">
    <property type="nucleotide sequence ID" value="NZ_CABVJG010000021.1"/>
</dbReference>
<dbReference type="EC" id="2.7.7.70" evidence="4"/>
<evidence type="ECO:0000256" key="2">
    <source>
        <dbReference type="ARBA" id="ARBA00022695"/>
    </source>
</evidence>
<sequence>MGVLNDITALQDEAVYCREKGLVIGLCHGCFDIVHPGHIYHLQRANTMVDRLFVSVTADPYVNKGADRPVFPDRKRAEFLASIRYCDYVIVNHTATAEFMIKTLRPNLYFKGADYTDGSDTRLQAERALVESVGGRMVLTDDKIFDSTSRIAQLVMAKNS</sequence>
<evidence type="ECO:0000313" key="4">
    <source>
        <dbReference type="EMBL" id="VVQ23501.1"/>
    </source>
</evidence>
<dbReference type="InterPro" id="IPR004821">
    <property type="entry name" value="Cyt_trans-like"/>
</dbReference>
<dbReference type="PANTHER" id="PTHR43793">
    <property type="entry name" value="FAD SYNTHASE"/>
    <property type="match status" value="1"/>
</dbReference>
<dbReference type="Gene3D" id="3.40.50.620">
    <property type="entry name" value="HUPs"/>
    <property type="match status" value="1"/>
</dbReference>
<protein>
    <submittedName>
        <fullName evidence="4">Bifunctional protein HldE</fullName>
        <ecNumber evidence="4">2.7.7.70</ecNumber>
    </submittedName>
</protein>
<evidence type="ECO:0000256" key="1">
    <source>
        <dbReference type="ARBA" id="ARBA00022679"/>
    </source>
</evidence>
<reference evidence="4 5" key="1">
    <citation type="submission" date="2019-09" db="EMBL/GenBank/DDBJ databases">
        <authorList>
            <person name="Chandra G."/>
            <person name="Truman W A."/>
        </authorList>
    </citation>
    <scope>NUCLEOTIDE SEQUENCE [LARGE SCALE GENOMIC DNA]</scope>
    <source>
        <strain evidence="4">PS925</strain>
    </source>
</reference>
<organism evidence="4 5">
    <name type="scientific">Pseudomonas fluorescens</name>
    <dbReference type="NCBI Taxonomy" id="294"/>
    <lineage>
        <taxon>Bacteria</taxon>
        <taxon>Pseudomonadati</taxon>
        <taxon>Pseudomonadota</taxon>
        <taxon>Gammaproteobacteria</taxon>
        <taxon>Pseudomonadales</taxon>
        <taxon>Pseudomonadaceae</taxon>
        <taxon>Pseudomonas</taxon>
    </lineage>
</organism>
<evidence type="ECO:0000313" key="5">
    <source>
        <dbReference type="Proteomes" id="UP000412311"/>
    </source>
</evidence>
<dbReference type="GO" id="GO:0016779">
    <property type="term" value="F:nucleotidyltransferase activity"/>
    <property type="evidence" value="ECO:0007669"/>
    <property type="project" value="UniProtKB-KW"/>
</dbReference>